<dbReference type="GO" id="GO:0047617">
    <property type="term" value="F:fatty acyl-CoA hydrolase activity"/>
    <property type="evidence" value="ECO:0007669"/>
    <property type="project" value="InterPro"/>
</dbReference>
<accession>A0A2G5I7E9</accession>
<dbReference type="SUPFAM" id="SSF54637">
    <property type="entry name" value="Thioesterase/thiol ester dehydrase-isomerase"/>
    <property type="match status" value="2"/>
</dbReference>
<name>A0A2G5I7E9_CERBT</name>
<feature type="domain" description="Acyl-CoA thioesterase-like C-terminal" evidence="4">
    <location>
        <begin position="284"/>
        <end position="397"/>
    </location>
</feature>
<dbReference type="Gene3D" id="2.40.160.210">
    <property type="entry name" value="Acyl-CoA thioesterase, double hotdog domain"/>
    <property type="match status" value="1"/>
</dbReference>
<dbReference type="CDD" id="cd03445">
    <property type="entry name" value="Thioesterase_II_repeat2"/>
    <property type="match status" value="1"/>
</dbReference>
<dbReference type="AlphaFoldDB" id="A0A2G5I7E9"/>
<dbReference type="PANTHER" id="PTHR11066:SF64">
    <property type="entry name" value="ACYL-COA THIOESTERASE (AFU_ORTHOLOGUE AFUA_1G12060)"/>
    <property type="match status" value="1"/>
</dbReference>
<dbReference type="Pfam" id="PF20789">
    <property type="entry name" value="4HBT_3C"/>
    <property type="match status" value="1"/>
</dbReference>
<comment type="caution">
    <text evidence="5">The sequence shown here is derived from an EMBL/GenBank/DDBJ whole genome shotgun (WGS) entry which is preliminary data.</text>
</comment>
<comment type="similarity">
    <text evidence="1">Belongs to the C/M/P thioester hydrolase family.</text>
</comment>
<evidence type="ECO:0000259" key="3">
    <source>
        <dbReference type="Pfam" id="PF13622"/>
    </source>
</evidence>
<dbReference type="InterPro" id="IPR003703">
    <property type="entry name" value="Acyl_CoA_thio"/>
</dbReference>
<evidence type="ECO:0000313" key="6">
    <source>
        <dbReference type="Proteomes" id="UP000230605"/>
    </source>
</evidence>
<keyword evidence="2" id="KW-0378">Hydrolase</keyword>
<dbReference type="GO" id="GO:0009062">
    <property type="term" value="P:fatty acid catabolic process"/>
    <property type="evidence" value="ECO:0007669"/>
    <property type="project" value="TreeGrafter"/>
</dbReference>
<feature type="domain" description="Acyl-CoA thioesterase-like N-terminal HotDog" evidence="3">
    <location>
        <begin position="116"/>
        <end position="195"/>
    </location>
</feature>
<dbReference type="GO" id="GO:0006637">
    <property type="term" value="P:acyl-CoA metabolic process"/>
    <property type="evidence" value="ECO:0007669"/>
    <property type="project" value="InterPro"/>
</dbReference>
<evidence type="ECO:0008006" key="7">
    <source>
        <dbReference type="Google" id="ProtNLM"/>
    </source>
</evidence>
<dbReference type="Pfam" id="PF13622">
    <property type="entry name" value="4HBT_3"/>
    <property type="match status" value="1"/>
</dbReference>
<dbReference type="CDD" id="cd03444">
    <property type="entry name" value="Thioesterase_II_repeat1"/>
    <property type="match status" value="1"/>
</dbReference>
<dbReference type="InterPro" id="IPR029069">
    <property type="entry name" value="HotDog_dom_sf"/>
</dbReference>
<proteinExistence type="inferred from homology"/>
<evidence type="ECO:0000256" key="2">
    <source>
        <dbReference type="ARBA" id="ARBA00022801"/>
    </source>
</evidence>
<organism evidence="5 6">
    <name type="scientific">Cercospora beticola</name>
    <name type="common">Sugarbeet leaf spot fungus</name>
    <dbReference type="NCBI Taxonomy" id="122368"/>
    <lineage>
        <taxon>Eukaryota</taxon>
        <taxon>Fungi</taxon>
        <taxon>Dikarya</taxon>
        <taxon>Ascomycota</taxon>
        <taxon>Pezizomycotina</taxon>
        <taxon>Dothideomycetes</taxon>
        <taxon>Dothideomycetidae</taxon>
        <taxon>Mycosphaerellales</taxon>
        <taxon>Mycosphaerellaceae</taxon>
        <taxon>Cercospora</taxon>
    </lineage>
</organism>
<sequence>MACHLKCYVSDTSGLAHLGPRPSRSIGLRVGISNENNDTCISSPLSWNDSQTGGILLHRTKMPRGRGGRPTRTEPLLHHPGNTYLPFAKLIDLEKIDNNTYRSIAPAFAPGGPVGVGRSYGAHVFMQAAWAAAQTVEPGFLVHNVSGNFILAGELNVPFVYKVHTIRNGRSYCTRIVNVTQSQGKGICFTCIVSFKTPEHVQVESQEQVDLWQTYATVLKDKRPSDFPEVPSMDLPFYWKRREETGYNDKFPGLECRKVDMSAYNKDKHPLDRRQLIFYRTIGDMPNDENMHLCAHLFASDRNSLYIVANHFGLGDYFTSMSSLVHTVIMHSPAPATLFGSQTSPNHQRSPLDDESGRWFCMESWGSRVSSGRAVYNCRIWNSRGEHIATAMQDGLIRYAANPKQPTAEELKFLADNTRKWEGRGREKKL</sequence>
<protein>
    <recommendedName>
        <fullName evidence="7">Acyl-coenzyme A thioesterase 8</fullName>
    </recommendedName>
</protein>
<dbReference type="InterPro" id="IPR049449">
    <property type="entry name" value="TesB_ACOT8-like_N"/>
</dbReference>
<gene>
    <name evidence="5" type="ORF">CB0940_01293</name>
</gene>
<dbReference type="EMBL" id="LKMD01000100">
    <property type="protein sequence ID" value="PIB00444.1"/>
    <property type="molecule type" value="Genomic_DNA"/>
</dbReference>
<evidence type="ECO:0000259" key="4">
    <source>
        <dbReference type="Pfam" id="PF20789"/>
    </source>
</evidence>
<evidence type="ECO:0000313" key="5">
    <source>
        <dbReference type="EMBL" id="PIB00444.1"/>
    </source>
</evidence>
<dbReference type="PANTHER" id="PTHR11066">
    <property type="entry name" value="ACYL-COA THIOESTERASE"/>
    <property type="match status" value="1"/>
</dbReference>
<reference evidence="5 6" key="1">
    <citation type="submission" date="2015-10" db="EMBL/GenBank/DDBJ databases">
        <title>The cercosporin biosynthetic gene cluster was horizontally transferred to several fungal lineages and shown to be expanded in Cercospora beticola based on microsynteny with recipient genomes.</title>
        <authorList>
            <person name="De Jonge R."/>
            <person name="Ebert M.K."/>
            <person name="Suttle J.C."/>
            <person name="Jurick Ii W.M."/>
            <person name="Secor G.A."/>
            <person name="Thomma B.P."/>
            <person name="Van De Peer Y."/>
            <person name="Bolton M.D."/>
        </authorList>
    </citation>
    <scope>NUCLEOTIDE SEQUENCE [LARGE SCALE GENOMIC DNA]</scope>
    <source>
        <strain evidence="5 6">09-40</strain>
    </source>
</reference>
<evidence type="ECO:0000256" key="1">
    <source>
        <dbReference type="ARBA" id="ARBA00006538"/>
    </source>
</evidence>
<dbReference type="OrthoDB" id="68328at2759"/>
<dbReference type="Proteomes" id="UP000230605">
    <property type="component" value="Chromosome 1"/>
</dbReference>
<dbReference type="InterPro" id="IPR049450">
    <property type="entry name" value="ACOT8-like_C"/>
</dbReference>
<dbReference type="InterPro" id="IPR042171">
    <property type="entry name" value="Acyl-CoA_hotdog"/>
</dbReference>
<dbReference type="GO" id="GO:0005782">
    <property type="term" value="C:peroxisomal matrix"/>
    <property type="evidence" value="ECO:0007669"/>
    <property type="project" value="UniProtKB-SubCell"/>
</dbReference>